<evidence type="ECO:0000313" key="1">
    <source>
        <dbReference type="EMBL" id="JAH42912.1"/>
    </source>
</evidence>
<reference evidence="1" key="2">
    <citation type="journal article" date="2015" name="Fish Shellfish Immunol.">
        <title>Early steps in the European eel (Anguilla anguilla)-Vibrio vulnificus interaction in the gills: Role of the RtxA13 toxin.</title>
        <authorList>
            <person name="Callol A."/>
            <person name="Pajuelo D."/>
            <person name="Ebbesson L."/>
            <person name="Teles M."/>
            <person name="MacKenzie S."/>
            <person name="Amaro C."/>
        </authorList>
    </citation>
    <scope>NUCLEOTIDE SEQUENCE</scope>
</reference>
<dbReference type="EMBL" id="GBXM01065665">
    <property type="protein sequence ID" value="JAH42912.1"/>
    <property type="molecule type" value="Transcribed_RNA"/>
</dbReference>
<accession>A0A0E9SNV2</accession>
<sequence length="28" mass="2833">MGVILMHTVSGCQFLALVSPGVCVNGLS</sequence>
<organism evidence="1">
    <name type="scientific">Anguilla anguilla</name>
    <name type="common">European freshwater eel</name>
    <name type="synonym">Muraena anguilla</name>
    <dbReference type="NCBI Taxonomy" id="7936"/>
    <lineage>
        <taxon>Eukaryota</taxon>
        <taxon>Metazoa</taxon>
        <taxon>Chordata</taxon>
        <taxon>Craniata</taxon>
        <taxon>Vertebrata</taxon>
        <taxon>Euteleostomi</taxon>
        <taxon>Actinopterygii</taxon>
        <taxon>Neopterygii</taxon>
        <taxon>Teleostei</taxon>
        <taxon>Anguilliformes</taxon>
        <taxon>Anguillidae</taxon>
        <taxon>Anguilla</taxon>
    </lineage>
</organism>
<protein>
    <submittedName>
        <fullName evidence="1">Uncharacterized protein</fullName>
    </submittedName>
</protein>
<dbReference type="AlphaFoldDB" id="A0A0E9SNV2"/>
<name>A0A0E9SNV2_ANGAN</name>
<proteinExistence type="predicted"/>
<reference evidence="1" key="1">
    <citation type="submission" date="2014-11" db="EMBL/GenBank/DDBJ databases">
        <authorList>
            <person name="Amaro Gonzalez C."/>
        </authorList>
    </citation>
    <scope>NUCLEOTIDE SEQUENCE</scope>
</reference>